<feature type="DNA-binding region" description="H-T-H motif" evidence="4">
    <location>
        <begin position="36"/>
        <end position="55"/>
    </location>
</feature>
<gene>
    <name evidence="6" type="ORF">DWQ67_07315</name>
</gene>
<evidence type="ECO:0000256" key="4">
    <source>
        <dbReference type="PROSITE-ProRule" id="PRU00335"/>
    </source>
</evidence>
<reference evidence="6 7" key="1">
    <citation type="submission" date="2018-07" db="EMBL/GenBank/DDBJ databases">
        <title>Arthrobacter sp. nov., isolated from raw cow's milk with high bacterial count.</title>
        <authorList>
            <person name="Hahne J."/>
            <person name="Isele D."/>
            <person name="Lipski A."/>
        </authorList>
    </citation>
    <scope>NUCLEOTIDE SEQUENCE [LARGE SCALE GENOMIC DNA]</scope>
    <source>
        <strain evidence="6 7">JZ R-183</strain>
    </source>
</reference>
<dbReference type="Proteomes" id="UP000273119">
    <property type="component" value="Unassembled WGS sequence"/>
</dbReference>
<name>A0A496PIL1_9MICC</name>
<evidence type="ECO:0000313" key="6">
    <source>
        <dbReference type="EMBL" id="RKW70307.1"/>
    </source>
</evidence>
<dbReference type="PANTHER" id="PTHR47506">
    <property type="entry name" value="TRANSCRIPTIONAL REGULATORY PROTEIN"/>
    <property type="match status" value="1"/>
</dbReference>
<evidence type="ECO:0000256" key="3">
    <source>
        <dbReference type="ARBA" id="ARBA00023163"/>
    </source>
</evidence>
<proteinExistence type="predicted"/>
<evidence type="ECO:0000259" key="5">
    <source>
        <dbReference type="PROSITE" id="PS50977"/>
    </source>
</evidence>
<sequence length="197" mass="20785">MPKISAPSVAEHHAAQERALLDAARELLRETGQAPAMADVAARAGLARSSVYQYFSSRQDLLRGVVQDVFPRWTRRITDAMERAGSPADAVMAYALSNLDLVAEGEHAVGAALAGLAPGQELNEQARAMHQRIGEPLTEALERLDVPDPAAVAALVNAVVHAATRMLESGDDHAAVSARVSALLGPFAREHGAGTAR</sequence>
<evidence type="ECO:0000256" key="1">
    <source>
        <dbReference type="ARBA" id="ARBA00023015"/>
    </source>
</evidence>
<keyword evidence="1" id="KW-0805">Transcription regulation</keyword>
<dbReference type="AlphaFoldDB" id="A0A496PIL1"/>
<dbReference type="Pfam" id="PF00440">
    <property type="entry name" value="TetR_N"/>
    <property type="match status" value="1"/>
</dbReference>
<dbReference type="PROSITE" id="PS50977">
    <property type="entry name" value="HTH_TETR_2"/>
    <property type="match status" value="1"/>
</dbReference>
<organism evidence="6 7">
    <name type="scientific">Galactobacter caseinivorans</name>
    <dbReference type="NCBI Taxonomy" id="2676123"/>
    <lineage>
        <taxon>Bacteria</taxon>
        <taxon>Bacillati</taxon>
        <taxon>Actinomycetota</taxon>
        <taxon>Actinomycetes</taxon>
        <taxon>Micrococcales</taxon>
        <taxon>Micrococcaceae</taxon>
        <taxon>Galactobacter</taxon>
    </lineage>
</organism>
<dbReference type="InterPro" id="IPR001647">
    <property type="entry name" value="HTH_TetR"/>
</dbReference>
<dbReference type="Gene3D" id="1.10.357.10">
    <property type="entry name" value="Tetracycline Repressor, domain 2"/>
    <property type="match status" value="1"/>
</dbReference>
<protein>
    <submittedName>
        <fullName evidence="6">TetR/AcrR family transcriptional regulator</fullName>
    </submittedName>
</protein>
<dbReference type="GO" id="GO:0003677">
    <property type="term" value="F:DNA binding"/>
    <property type="evidence" value="ECO:0007669"/>
    <property type="project" value="UniProtKB-UniRule"/>
</dbReference>
<evidence type="ECO:0000256" key="2">
    <source>
        <dbReference type="ARBA" id="ARBA00023125"/>
    </source>
</evidence>
<evidence type="ECO:0000313" key="7">
    <source>
        <dbReference type="Proteomes" id="UP000273119"/>
    </source>
</evidence>
<dbReference type="RefSeq" id="WP_121484960.1">
    <property type="nucleotide sequence ID" value="NZ_QQXL01000004.1"/>
</dbReference>
<dbReference type="InterPro" id="IPR009057">
    <property type="entry name" value="Homeodomain-like_sf"/>
</dbReference>
<comment type="caution">
    <text evidence="6">The sequence shown here is derived from an EMBL/GenBank/DDBJ whole genome shotgun (WGS) entry which is preliminary data.</text>
</comment>
<dbReference type="SUPFAM" id="SSF46689">
    <property type="entry name" value="Homeodomain-like"/>
    <property type="match status" value="1"/>
</dbReference>
<keyword evidence="7" id="KW-1185">Reference proteome</keyword>
<accession>A0A496PIL1</accession>
<dbReference type="EMBL" id="QQXL01000004">
    <property type="protein sequence ID" value="RKW70307.1"/>
    <property type="molecule type" value="Genomic_DNA"/>
</dbReference>
<dbReference type="PANTHER" id="PTHR47506:SF1">
    <property type="entry name" value="HTH-TYPE TRANSCRIPTIONAL REGULATOR YJDC"/>
    <property type="match status" value="1"/>
</dbReference>
<keyword evidence="2 4" id="KW-0238">DNA-binding</keyword>
<dbReference type="PRINTS" id="PR00455">
    <property type="entry name" value="HTHTETR"/>
</dbReference>
<feature type="domain" description="HTH tetR-type" evidence="5">
    <location>
        <begin position="14"/>
        <end position="73"/>
    </location>
</feature>
<keyword evidence="3" id="KW-0804">Transcription</keyword>